<dbReference type="EMBL" id="GL732562">
    <property type="protein sequence ID" value="EFX77444.1"/>
    <property type="molecule type" value="Genomic_DNA"/>
</dbReference>
<gene>
    <name evidence="3" type="ORF">DAPPUDRAFT_305794</name>
</gene>
<dbReference type="OrthoDB" id="6090360at2759"/>
<feature type="region of interest" description="Disordered" evidence="1">
    <location>
        <begin position="43"/>
        <end position="70"/>
    </location>
</feature>
<evidence type="ECO:0000256" key="1">
    <source>
        <dbReference type="SAM" id="MobiDB-lite"/>
    </source>
</evidence>
<protein>
    <submittedName>
        <fullName evidence="3">Putative AST-B/myoinhibitory peptide-like</fullName>
    </submittedName>
</protein>
<evidence type="ECO:0000313" key="3">
    <source>
        <dbReference type="EMBL" id="EFX77444.1"/>
    </source>
</evidence>
<accession>E9GSK4</accession>
<keyword evidence="2" id="KW-0732">Signal</keyword>
<sequence length="343" mass="39161">MQFWQCPLLLMVSLIAAINTQQTPSQRLEPNQVAGLVELHQQLEQPREHQQQQQHHQQQPEQPAQADNKDYAPSPAVLLQLTPSDWKNTQDKRNNWNRMQGMWGKRSQQQSDESALSEMTPPRMVKRAWSDLSQQGWGKRSWTQLHGVWGKRRWDQLHGAWGKRTPDQLEDDSKAEQPENSQEDEDQQSSSEVEREEANDSDDTVENSKRSGWNKMQGVWGKRSSSSSKTNSGPAIEGMGNNDLLLLISGTGDQLYQQREDDQAKANVEDAGNEESVDKRGWNQLQGVWGKRALSAMAAGYKRNWNNLRGAWGKREIPAAIAKGMEWSRKRESGWNNLKGLWG</sequence>
<name>E9GSK4_DAPPU</name>
<keyword evidence="4" id="KW-1185">Reference proteome</keyword>
<dbReference type="HOGENOM" id="CLU_809547_0_0_1"/>
<dbReference type="InParanoid" id="E9GSK4"/>
<evidence type="ECO:0000313" key="4">
    <source>
        <dbReference type="Proteomes" id="UP000000305"/>
    </source>
</evidence>
<dbReference type="KEGG" id="dpx:DAPPUDRAFT_305794"/>
<organism evidence="3 4">
    <name type="scientific">Daphnia pulex</name>
    <name type="common">Water flea</name>
    <dbReference type="NCBI Taxonomy" id="6669"/>
    <lineage>
        <taxon>Eukaryota</taxon>
        <taxon>Metazoa</taxon>
        <taxon>Ecdysozoa</taxon>
        <taxon>Arthropoda</taxon>
        <taxon>Crustacea</taxon>
        <taxon>Branchiopoda</taxon>
        <taxon>Diplostraca</taxon>
        <taxon>Cladocera</taxon>
        <taxon>Anomopoda</taxon>
        <taxon>Daphniidae</taxon>
        <taxon>Daphnia</taxon>
    </lineage>
</organism>
<feature type="compositionally biased region" description="Basic and acidic residues" evidence="1">
    <location>
        <begin position="164"/>
        <end position="177"/>
    </location>
</feature>
<feature type="region of interest" description="Disordered" evidence="1">
    <location>
        <begin position="162"/>
        <end position="238"/>
    </location>
</feature>
<feature type="chain" id="PRO_5003237400" evidence="2">
    <location>
        <begin position="21"/>
        <end position="343"/>
    </location>
</feature>
<reference evidence="3 4" key="1">
    <citation type="journal article" date="2011" name="Science">
        <title>The ecoresponsive genome of Daphnia pulex.</title>
        <authorList>
            <person name="Colbourne J.K."/>
            <person name="Pfrender M.E."/>
            <person name="Gilbert D."/>
            <person name="Thomas W.K."/>
            <person name="Tucker A."/>
            <person name="Oakley T.H."/>
            <person name="Tokishita S."/>
            <person name="Aerts A."/>
            <person name="Arnold G.J."/>
            <person name="Basu M.K."/>
            <person name="Bauer D.J."/>
            <person name="Caceres C.E."/>
            <person name="Carmel L."/>
            <person name="Casola C."/>
            <person name="Choi J.H."/>
            <person name="Detter J.C."/>
            <person name="Dong Q."/>
            <person name="Dusheyko S."/>
            <person name="Eads B.D."/>
            <person name="Frohlich T."/>
            <person name="Geiler-Samerotte K.A."/>
            <person name="Gerlach D."/>
            <person name="Hatcher P."/>
            <person name="Jogdeo S."/>
            <person name="Krijgsveld J."/>
            <person name="Kriventseva E.V."/>
            <person name="Kultz D."/>
            <person name="Laforsch C."/>
            <person name="Lindquist E."/>
            <person name="Lopez J."/>
            <person name="Manak J.R."/>
            <person name="Muller J."/>
            <person name="Pangilinan J."/>
            <person name="Patwardhan R.P."/>
            <person name="Pitluck S."/>
            <person name="Pritham E.J."/>
            <person name="Rechtsteiner A."/>
            <person name="Rho M."/>
            <person name="Rogozin I.B."/>
            <person name="Sakarya O."/>
            <person name="Salamov A."/>
            <person name="Schaack S."/>
            <person name="Shapiro H."/>
            <person name="Shiga Y."/>
            <person name="Skalitzky C."/>
            <person name="Smith Z."/>
            <person name="Souvorov A."/>
            <person name="Sung W."/>
            <person name="Tang Z."/>
            <person name="Tsuchiya D."/>
            <person name="Tu H."/>
            <person name="Vos H."/>
            <person name="Wang M."/>
            <person name="Wolf Y.I."/>
            <person name="Yamagata H."/>
            <person name="Yamada T."/>
            <person name="Ye Y."/>
            <person name="Shaw J.R."/>
            <person name="Andrews J."/>
            <person name="Crease T.J."/>
            <person name="Tang H."/>
            <person name="Lucas S.M."/>
            <person name="Robertson H.M."/>
            <person name="Bork P."/>
            <person name="Koonin E.V."/>
            <person name="Zdobnov E.M."/>
            <person name="Grigoriev I.V."/>
            <person name="Lynch M."/>
            <person name="Boore J.L."/>
        </authorList>
    </citation>
    <scope>NUCLEOTIDE SEQUENCE [LARGE SCALE GENOMIC DNA]</scope>
</reference>
<dbReference type="AlphaFoldDB" id="E9GSK4"/>
<evidence type="ECO:0000256" key="2">
    <source>
        <dbReference type="SAM" id="SignalP"/>
    </source>
</evidence>
<feature type="compositionally biased region" description="Low complexity" evidence="1">
    <location>
        <begin position="51"/>
        <end position="66"/>
    </location>
</feature>
<dbReference type="STRING" id="6669.E9GSK4"/>
<feature type="signal peptide" evidence="2">
    <location>
        <begin position="1"/>
        <end position="20"/>
    </location>
</feature>
<proteinExistence type="predicted"/>
<dbReference type="Proteomes" id="UP000000305">
    <property type="component" value="Unassembled WGS sequence"/>
</dbReference>
<feature type="region of interest" description="Disordered" evidence="1">
    <location>
        <begin position="102"/>
        <end position="121"/>
    </location>
</feature>